<dbReference type="EMBL" id="SMKL01000001">
    <property type="protein sequence ID" value="TDC57031.1"/>
    <property type="molecule type" value="Genomic_DNA"/>
</dbReference>
<feature type="transmembrane region" description="Helical" evidence="1">
    <location>
        <begin position="145"/>
        <end position="163"/>
    </location>
</feature>
<accession>A0A4R4S3B5</accession>
<feature type="transmembrane region" description="Helical" evidence="1">
    <location>
        <begin position="20"/>
        <end position="42"/>
    </location>
</feature>
<protein>
    <submittedName>
        <fullName evidence="2">ABC transporter permease</fullName>
    </submittedName>
</protein>
<feature type="transmembrane region" description="Helical" evidence="1">
    <location>
        <begin position="170"/>
        <end position="196"/>
    </location>
</feature>
<name>A0A4R4S3B5_9ACTN</name>
<sequence>MTAAVAGAVDAVAAELRKVLTLPATLGALVVAVLGPVALAALTASQNPRGSAAEAALAAEPLVMVGAIVLGVVAVSSEYGGGRQIASTFAAMPRRPAVLAAKAAVVAVLVAAAAAAAFPAALLAARLVAGPGPDADGVLGRAVGGGVYAVLTALIALAITVFARSGVVPLVVLVANGSVVSVSFLLYQVTPLARYLPDLAGMRMVAGEDRLAIDDALAPVAGGLVMAAWTAALLAVAAVVLVRRDA</sequence>
<organism evidence="2 3">
    <name type="scientific">Jiangella ureilytica</name>
    <dbReference type="NCBI Taxonomy" id="2530374"/>
    <lineage>
        <taxon>Bacteria</taxon>
        <taxon>Bacillati</taxon>
        <taxon>Actinomycetota</taxon>
        <taxon>Actinomycetes</taxon>
        <taxon>Jiangellales</taxon>
        <taxon>Jiangellaceae</taxon>
        <taxon>Jiangella</taxon>
    </lineage>
</organism>
<keyword evidence="1" id="KW-1133">Transmembrane helix</keyword>
<evidence type="ECO:0000313" key="2">
    <source>
        <dbReference type="EMBL" id="TDC57031.1"/>
    </source>
</evidence>
<feature type="transmembrane region" description="Helical" evidence="1">
    <location>
        <begin position="216"/>
        <end position="242"/>
    </location>
</feature>
<dbReference type="RefSeq" id="WP_131977646.1">
    <property type="nucleotide sequence ID" value="NZ_SMKL01000001.1"/>
</dbReference>
<gene>
    <name evidence="2" type="ORF">E1212_00820</name>
</gene>
<keyword evidence="3" id="KW-1185">Reference proteome</keyword>
<dbReference type="AlphaFoldDB" id="A0A4R4S3B5"/>
<keyword evidence="1" id="KW-0812">Transmembrane</keyword>
<dbReference type="Proteomes" id="UP000295621">
    <property type="component" value="Unassembled WGS sequence"/>
</dbReference>
<keyword evidence="1" id="KW-0472">Membrane</keyword>
<evidence type="ECO:0000256" key="1">
    <source>
        <dbReference type="SAM" id="Phobius"/>
    </source>
</evidence>
<feature type="transmembrane region" description="Helical" evidence="1">
    <location>
        <begin position="103"/>
        <end position="125"/>
    </location>
</feature>
<dbReference type="OrthoDB" id="3294220at2"/>
<reference evidence="2 3" key="1">
    <citation type="submission" date="2019-02" db="EMBL/GenBank/DDBJ databases">
        <title>Draft genome sequences of novel Actinobacteria.</title>
        <authorList>
            <person name="Sahin N."/>
            <person name="Ay H."/>
            <person name="Saygin H."/>
        </authorList>
    </citation>
    <scope>NUCLEOTIDE SEQUENCE [LARGE SCALE GENOMIC DNA]</scope>
    <source>
        <strain evidence="2 3">KC603</strain>
    </source>
</reference>
<comment type="caution">
    <text evidence="2">The sequence shown here is derived from an EMBL/GenBank/DDBJ whole genome shotgun (WGS) entry which is preliminary data.</text>
</comment>
<evidence type="ECO:0000313" key="3">
    <source>
        <dbReference type="Proteomes" id="UP000295621"/>
    </source>
</evidence>
<feature type="transmembrane region" description="Helical" evidence="1">
    <location>
        <begin position="62"/>
        <end position="82"/>
    </location>
</feature>
<proteinExistence type="predicted"/>